<dbReference type="InterPro" id="IPR002355">
    <property type="entry name" value="Cu_oxidase_Cu_BS"/>
</dbReference>
<dbReference type="EMBL" id="KZ302459">
    <property type="protein sequence ID" value="PFH45264.1"/>
    <property type="molecule type" value="Genomic_DNA"/>
</dbReference>
<keyword evidence="12" id="KW-1185">Reference proteome</keyword>
<dbReference type="Pfam" id="PF00394">
    <property type="entry name" value="Cu-oxidase"/>
    <property type="match status" value="1"/>
</dbReference>
<evidence type="ECO:0000259" key="10">
    <source>
        <dbReference type="Pfam" id="PF07732"/>
    </source>
</evidence>
<dbReference type="Pfam" id="PF07731">
    <property type="entry name" value="Cu-oxidase_2"/>
    <property type="match status" value="1"/>
</dbReference>
<evidence type="ECO:0000256" key="7">
    <source>
        <dbReference type="SAM" id="SignalP"/>
    </source>
</evidence>
<protein>
    <submittedName>
        <fullName evidence="11">Multicopper oxidase</fullName>
    </submittedName>
</protein>
<dbReference type="InterPro" id="IPR001117">
    <property type="entry name" value="Cu-oxidase_2nd"/>
</dbReference>
<dbReference type="PANTHER" id="PTHR11709:SF511">
    <property type="entry name" value="LACCASE"/>
    <property type="match status" value="1"/>
</dbReference>
<sequence>MLAKMHRFVFLALCLAVGSSFAKSIGPKATIEITNQVLAPDGYQRSATVAKGSHPGPLIMGKKGDTFELNVVNGLTDDTMLRSTSIHWHGLFQRGSNWADGPVGINQCPIAPDESFLYRFSVPDQAGTYWYHSHFGNQYCDGLRGPLVVYDPQDPHRRLYDVDNESTIITLADWYHVPSPSIKGVAMLDSTLINGVGRYVGGPQVDLAVVNVKWGRRYRFRLVSISCDPNFVFSIDGHQLTVIEADGQSTEPVTVDSIQIYAGQRYSFVLSATQPIDNYWIRALPNKGVNKLSSGFDGGVNSAILRYKGATRREPQSMPKQNPVMLQETDLHPLTNPQAPGQPNKDGADLHLDLVPGFDPMKKLFTMNGKSFTSPTVPVLLQILSGARRAQDLLPMGSLYQLKRGDVVELTVPGGSVGGPHPFHLHGHTFSVVRSAGNNTAYNYENPVRRDVVNIGDAGSQVTIRFVADNPGPWFFHCHIDWHLSTGMAVVFVEDTEETQVCNPAPPSWDQLCPTYNALPANLTEVHTLAPSTTPK</sequence>
<keyword evidence="3" id="KW-0560">Oxidoreductase</keyword>
<dbReference type="FunFam" id="2.60.40.420:FF:000045">
    <property type="entry name" value="Laccase 2"/>
    <property type="match status" value="1"/>
</dbReference>
<dbReference type="CDD" id="cd13856">
    <property type="entry name" value="CuRO_1_Tv-LCC_like"/>
    <property type="match status" value="1"/>
</dbReference>
<dbReference type="OrthoDB" id="2121828at2759"/>
<dbReference type="Gene3D" id="2.60.40.420">
    <property type="entry name" value="Cupredoxins - blue copper proteins"/>
    <property type="match status" value="3"/>
</dbReference>
<dbReference type="PROSITE" id="PS00079">
    <property type="entry name" value="MULTICOPPER_OXIDASE1"/>
    <property type="match status" value="2"/>
</dbReference>
<dbReference type="GO" id="GO:0016491">
    <property type="term" value="F:oxidoreductase activity"/>
    <property type="evidence" value="ECO:0007669"/>
    <property type="project" value="UniProtKB-KW"/>
</dbReference>
<keyword evidence="4" id="KW-0186">Copper</keyword>
<keyword evidence="2" id="KW-0479">Metal-binding</keyword>
<keyword evidence="5" id="KW-1015">Disulfide bond</keyword>
<evidence type="ECO:0000313" key="12">
    <source>
        <dbReference type="Proteomes" id="UP000242287"/>
    </source>
</evidence>
<dbReference type="STRING" id="703135.A0A2A9N8C6"/>
<gene>
    <name evidence="11" type="ORF">AMATHDRAFT_9610</name>
</gene>
<accession>A0A2A9N8C6</accession>
<dbReference type="Proteomes" id="UP000242287">
    <property type="component" value="Unassembled WGS sequence"/>
</dbReference>
<dbReference type="InterPro" id="IPR045087">
    <property type="entry name" value="Cu-oxidase_fam"/>
</dbReference>
<dbReference type="PANTHER" id="PTHR11709">
    <property type="entry name" value="MULTI-COPPER OXIDASE"/>
    <property type="match status" value="1"/>
</dbReference>
<dbReference type="GO" id="GO:0005507">
    <property type="term" value="F:copper ion binding"/>
    <property type="evidence" value="ECO:0007669"/>
    <property type="project" value="InterPro"/>
</dbReference>
<evidence type="ECO:0000313" key="11">
    <source>
        <dbReference type="EMBL" id="PFH45264.1"/>
    </source>
</evidence>
<feature type="domain" description="Plastocyanin-like" evidence="9">
    <location>
        <begin position="373"/>
        <end position="497"/>
    </location>
</feature>
<name>A0A2A9N8C6_9AGAR</name>
<dbReference type="SUPFAM" id="SSF49503">
    <property type="entry name" value="Cupredoxins"/>
    <property type="match status" value="3"/>
</dbReference>
<keyword evidence="7" id="KW-0732">Signal</keyword>
<feature type="domain" description="Plastocyanin-like" evidence="10">
    <location>
        <begin position="34"/>
        <end position="153"/>
    </location>
</feature>
<dbReference type="InterPro" id="IPR033138">
    <property type="entry name" value="Cu_oxidase_CS"/>
</dbReference>
<dbReference type="CDD" id="cd13903">
    <property type="entry name" value="CuRO_3_Tv-LCC_like"/>
    <property type="match status" value="1"/>
</dbReference>
<proteinExistence type="inferred from homology"/>
<dbReference type="AlphaFoldDB" id="A0A2A9N8C6"/>
<evidence type="ECO:0000256" key="4">
    <source>
        <dbReference type="ARBA" id="ARBA00023008"/>
    </source>
</evidence>
<evidence type="ECO:0000256" key="5">
    <source>
        <dbReference type="ARBA" id="ARBA00023157"/>
    </source>
</evidence>
<comment type="similarity">
    <text evidence="1">Belongs to the multicopper oxidase family.</text>
</comment>
<dbReference type="InterPro" id="IPR011707">
    <property type="entry name" value="Cu-oxidase-like_N"/>
</dbReference>
<evidence type="ECO:0000256" key="1">
    <source>
        <dbReference type="ARBA" id="ARBA00010609"/>
    </source>
</evidence>
<evidence type="ECO:0000256" key="3">
    <source>
        <dbReference type="ARBA" id="ARBA00023002"/>
    </source>
</evidence>
<dbReference type="Pfam" id="PF07732">
    <property type="entry name" value="Cu-oxidase_3"/>
    <property type="match status" value="1"/>
</dbReference>
<dbReference type="SMR" id="A0A2A9N8C6"/>
<feature type="chain" id="PRO_5012225241" evidence="7">
    <location>
        <begin position="23"/>
        <end position="536"/>
    </location>
</feature>
<reference evidence="11 12" key="1">
    <citation type="submission" date="2014-02" db="EMBL/GenBank/DDBJ databases">
        <title>Transposable element dynamics among asymbiotic and ectomycorrhizal Amanita fungi.</title>
        <authorList>
            <consortium name="DOE Joint Genome Institute"/>
            <person name="Hess J."/>
            <person name="Skrede I."/>
            <person name="Wolfe B."/>
            <person name="LaButti K."/>
            <person name="Ohm R.A."/>
            <person name="Grigoriev I.V."/>
            <person name="Pringle A."/>
        </authorList>
    </citation>
    <scope>NUCLEOTIDE SEQUENCE [LARGE SCALE GENOMIC DNA]</scope>
    <source>
        <strain evidence="11 12">SKay4041</strain>
    </source>
</reference>
<evidence type="ECO:0000259" key="8">
    <source>
        <dbReference type="Pfam" id="PF00394"/>
    </source>
</evidence>
<evidence type="ECO:0000256" key="6">
    <source>
        <dbReference type="ARBA" id="ARBA00023180"/>
    </source>
</evidence>
<dbReference type="InterPro" id="IPR011706">
    <property type="entry name" value="Cu-oxidase_C"/>
</dbReference>
<evidence type="ECO:0000259" key="9">
    <source>
        <dbReference type="Pfam" id="PF07731"/>
    </source>
</evidence>
<feature type="domain" description="Plastocyanin-like" evidence="8">
    <location>
        <begin position="165"/>
        <end position="310"/>
    </location>
</feature>
<organism evidence="11 12">
    <name type="scientific">Amanita thiersii Skay4041</name>
    <dbReference type="NCBI Taxonomy" id="703135"/>
    <lineage>
        <taxon>Eukaryota</taxon>
        <taxon>Fungi</taxon>
        <taxon>Dikarya</taxon>
        <taxon>Basidiomycota</taxon>
        <taxon>Agaricomycotina</taxon>
        <taxon>Agaricomycetes</taxon>
        <taxon>Agaricomycetidae</taxon>
        <taxon>Agaricales</taxon>
        <taxon>Pluteineae</taxon>
        <taxon>Amanitaceae</taxon>
        <taxon>Amanita</taxon>
    </lineage>
</organism>
<keyword evidence="6" id="KW-0325">Glycoprotein</keyword>
<feature type="signal peptide" evidence="7">
    <location>
        <begin position="1"/>
        <end position="22"/>
    </location>
</feature>
<evidence type="ECO:0000256" key="2">
    <source>
        <dbReference type="ARBA" id="ARBA00022723"/>
    </source>
</evidence>
<dbReference type="InterPro" id="IPR008972">
    <property type="entry name" value="Cupredoxin"/>
</dbReference>
<dbReference type="PROSITE" id="PS00080">
    <property type="entry name" value="MULTICOPPER_OXIDASE2"/>
    <property type="match status" value="1"/>
</dbReference>